<sequence>MAATPPAEPNRPSPNTVMRALRGDRSPGEFAMTVRRAAREIGEHVSCDARYIGRVESGEIRCPNYAYERVFRHMWPERSLTELGFAPRTAVRRRSTDGGTGGEGEGGDDGGVRPGGGTTPGQHPGQHPGHRPGPAAAPDGGPPPLLHPPFPPLPAPRSPLSTQLPYAAWPYAEPPPPEGPPVPRFATAPRGSAEPHHPDEENDDVRRRTFLAGGPAVLATVIGIDRPAPAAAADAPRTAGARPGPGDGLAPGDGFVPGRPRAVPAPRKVGAAEVLGVEQAVRDIRLADDAHGADALFEQAGRSLRSAYVLLDACEYSTETERRLQAGAGELAVSVGWLAHDSNRLADARSYYAEALATARMAGDAALEAHVFCNSAFLARDAGRPREALRAAQAGQSAARELDSDRLFALLAMREAGGWALLQDRAACERAVARACRHFDRGPSGADPEWMSFFGEAELAGLQAQCWSALGDWERASERAGLAIALQKPHFVRNRVLYTAELAHDRLGRGDVAGAAEHGSAAVALFDDVRSARIRSMLADTARRLRQHRRVPEVGRFLAAYGAATAAA</sequence>
<dbReference type="Gene3D" id="1.25.40.10">
    <property type="entry name" value="Tetratricopeptide repeat domain"/>
    <property type="match status" value="1"/>
</dbReference>
<evidence type="ECO:0008006" key="4">
    <source>
        <dbReference type="Google" id="ProtNLM"/>
    </source>
</evidence>
<feature type="compositionally biased region" description="Pro residues" evidence="1">
    <location>
        <begin position="140"/>
        <end position="157"/>
    </location>
</feature>
<organism evidence="2 3">
    <name type="scientific">Kitasatospora purpeofusca</name>
    <dbReference type="NCBI Taxonomy" id="67352"/>
    <lineage>
        <taxon>Bacteria</taxon>
        <taxon>Bacillati</taxon>
        <taxon>Actinomycetota</taxon>
        <taxon>Actinomycetes</taxon>
        <taxon>Kitasatosporales</taxon>
        <taxon>Streptomycetaceae</taxon>
        <taxon>Kitasatospora</taxon>
    </lineage>
</organism>
<evidence type="ECO:0000256" key="1">
    <source>
        <dbReference type="SAM" id="MobiDB-lite"/>
    </source>
</evidence>
<dbReference type="EMBL" id="CP108110">
    <property type="protein sequence ID" value="WUQ86108.1"/>
    <property type="molecule type" value="Genomic_DNA"/>
</dbReference>
<feature type="region of interest" description="Disordered" evidence="1">
    <location>
        <begin position="228"/>
        <end position="259"/>
    </location>
</feature>
<dbReference type="RefSeq" id="WP_328956760.1">
    <property type="nucleotide sequence ID" value="NZ_CP108110.1"/>
</dbReference>
<dbReference type="SUPFAM" id="SSF48452">
    <property type="entry name" value="TPR-like"/>
    <property type="match status" value="1"/>
</dbReference>
<dbReference type="Proteomes" id="UP001432222">
    <property type="component" value="Chromosome"/>
</dbReference>
<accession>A0ABZ1U4U6</accession>
<feature type="compositionally biased region" description="Pro residues" evidence="1">
    <location>
        <begin position="172"/>
        <end position="183"/>
    </location>
</feature>
<feature type="compositionally biased region" description="Basic and acidic residues" evidence="1">
    <location>
        <begin position="193"/>
        <end position="204"/>
    </location>
</feature>
<feature type="compositionally biased region" description="Low complexity" evidence="1">
    <location>
        <begin position="120"/>
        <end position="139"/>
    </location>
</feature>
<evidence type="ECO:0000313" key="2">
    <source>
        <dbReference type="EMBL" id="WUQ86108.1"/>
    </source>
</evidence>
<feature type="compositionally biased region" description="Low complexity" evidence="1">
    <location>
        <begin position="158"/>
        <end position="171"/>
    </location>
</feature>
<dbReference type="InterPro" id="IPR011990">
    <property type="entry name" value="TPR-like_helical_dom_sf"/>
</dbReference>
<protein>
    <recommendedName>
        <fullName evidence="4">Tetratricopeptide repeat protein</fullName>
    </recommendedName>
</protein>
<gene>
    <name evidence="2" type="ORF">OHA16_25985</name>
</gene>
<feature type="compositionally biased region" description="Low complexity" evidence="1">
    <location>
        <begin position="228"/>
        <end position="242"/>
    </location>
</feature>
<evidence type="ECO:0000313" key="3">
    <source>
        <dbReference type="Proteomes" id="UP001432222"/>
    </source>
</evidence>
<keyword evidence="3" id="KW-1185">Reference proteome</keyword>
<proteinExistence type="predicted"/>
<feature type="region of interest" description="Disordered" evidence="1">
    <location>
        <begin position="86"/>
        <end position="204"/>
    </location>
</feature>
<reference evidence="2" key="1">
    <citation type="submission" date="2022-10" db="EMBL/GenBank/DDBJ databases">
        <title>The complete genomes of actinobacterial strains from the NBC collection.</title>
        <authorList>
            <person name="Joergensen T.S."/>
            <person name="Alvarez Arevalo M."/>
            <person name="Sterndorff E.B."/>
            <person name="Faurdal D."/>
            <person name="Vuksanovic O."/>
            <person name="Mourched A.-S."/>
            <person name="Charusanti P."/>
            <person name="Shaw S."/>
            <person name="Blin K."/>
            <person name="Weber T."/>
        </authorList>
    </citation>
    <scope>NUCLEOTIDE SEQUENCE</scope>
    <source>
        <strain evidence="2">NBC_00222</strain>
    </source>
</reference>
<name>A0ABZ1U4U6_9ACTN</name>